<accession>A0A6L9LAR6</accession>
<dbReference type="PANTHER" id="PTHR24348">
    <property type="entry name" value="SERINE/THREONINE-PROTEIN KINASE UNC-51-RELATED"/>
    <property type="match status" value="1"/>
</dbReference>
<keyword evidence="4" id="KW-0067">ATP-binding</keyword>
<keyword evidence="3 8" id="KW-0418">Kinase</keyword>
<dbReference type="GO" id="GO:0005829">
    <property type="term" value="C:cytosol"/>
    <property type="evidence" value="ECO:0007669"/>
    <property type="project" value="TreeGrafter"/>
</dbReference>
<gene>
    <name evidence="8" type="ORF">GK108_21885</name>
</gene>
<feature type="region of interest" description="Disordered" evidence="5">
    <location>
        <begin position="328"/>
        <end position="366"/>
    </location>
</feature>
<feature type="transmembrane region" description="Helical" evidence="6">
    <location>
        <begin position="478"/>
        <end position="497"/>
    </location>
</feature>
<keyword evidence="6" id="KW-0472">Membrane</keyword>
<protein>
    <submittedName>
        <fullName evidence="8">Serine/threonine protein kinase</fullName>
    </submittedName>
</protein>
<name>A0A6L9LAR6_9BACT</name>
<dbReference type="GO" id="GO:0004674">
    <property type="term" value="F:protein serine/threonine kinase activity"/>
    <property type="evidence" value="ECO:0007669"/>
    <property type="project" value="UniProtKB-KW"/>
</dbReference>
<keyword evidence="1" id="KW-0808">Transferase</keyword>
<sequence>MNLINSKIKDYTLIRELHRGANTVVYYAKNQLGAEAAVKVMVGSSDMDVQNLRKHFLRQAQLLVALKHDYITHVYDFYEDTECVAIIMEYLNGQNLQAYMALNPVTTFSKATEWYGQVLQGFEKAHKMGIIHRDVNPSSLFLTNSEKLKILNFGTAKIIQDALAENLAGGMKTIIQPEIPYYKSPEQIMRPNSIDHRSDIYSLGLLFYIMTTGIEPYSKKEIQNDIIYKSLPKPIIYSQTLYDVVLKATAKQVKDRFESCTEFLLALQNAVLGYEKTNETTNSKESVEFLTGKTQIINPNDAFKANDKSGMQGPTEIITEPVFNVGSKSYQENKRQDTSDLRPESSPPPYTASTTQVPPPFTTSDRVNDNNFELNIGNEIYSAAQMKTAAIMGGPAVFAYFLSENCKVFKEYDKASKYMMNGVLAVIPYYAVSALTDSAPLISVLITILSWVYMFRLTTNQQPQAIEFIRRGGRYRPLGNVLLAYVVNIAIILWLAWKFS</sequence>
<evidence type="ECO:0000256" key="2">
    <source>
        <dbReference type="ARBA" id="ARBA00022741"/>
    </source>
</evidence>
<dbReference type="PROSITE" id="PS50011">
    <property type="entry name" value="PROTEIN_KINASE_DOM"/>
    <property type="match status" value="1"/>
</dbReference>
<evidence type="ECO:0000313" key="8">
    <source>
        <dbReference type="EMBL" id="NDU97550.1"/>
    </source>
</evidence>
<dbReference type="InterPro" id="IPR011009">
    <property type="entry name" value="Kinase-like_dom_sf"/>
</dbReference>
<feature type="compositionally biased region" description="Polar residues" evidence="5">
    <location>
        <begin position="351"/>
        <end position="366"/>
    </location>
</feature>
<keyword evidence="8" id="KW-0723">Serine/threonine-protein kinase</keyword>
<dbReference type="AlphaFoldDB" id="A0A6L9LAR6"/>
<feature type="domain" description="Protein kinase" evidence="7">
    <location>
        <begin position="11"/>
        <end position="272"/>
    </location>
</feature>
<organism evidence="8 9">
    <name type="scientific">Spirosoma terrae</name>
    <dbReference type="NCBI Taxonomy" id="1968276"/>
    <lineage>
        <taxon>Bacteria</taxon>
        <taxon>Pseudomonadati</taxon>
        <taxon>Bacteroidota</taxon>
        <taxon>Cytophagia</taxon>
        <taxon>Cytophagales</taxon>
        <taxon>Cytophagaceae</taxon>
        <taxon>Spirosoma</taxon>
    </lineage>
</organism>
<dbReference type="GO" id="GO:0005776">
    <property type="term" value="C:autophagosome"/>
    <property type="evidence" value="ECO:0007669"/>
    <property type="project" value="TreeGrafter"/>
</dbReference>
<dbReference type="SUPFAM" id="SSF56112">
    <property type="entry name" value="Protein kinase-like (PK-like)"/>
    <property type="match status" value="1"/>
</dbReference>
<feature type="compositionally biased region" description="Basic and acidic residues" evidence="5">
    <location>
        <begin position="331"/>
        <end position="343"/>
    </location>
</feature>
<evidence type="ECO:0000256" key="3">
    <source>
        <dbReference type="ARBA" id="ARBA00022777"/>
    </source>
</evidence>
<keyword evidence="6" id="KW-1133">Transmembrane helix</keyword>
<proteinExistence type="predicted"/>
<evidence type="ECO:0000256" key="6">
    <source>
        <dbReference type="SAM" id="Phobius"/>
    </source>
</evidence>
<dbReference type="GO" id="GO:0005524">
    <property type="term" value="F:ATP binding"/>
    <property type="evidence" value="ECO:0007669"/>
    <property type="project" value="UniProtKB-KW"/>
</dbReference>
<dbReference type="GO" id="GO:0000407">
    <property type="term" value="C:phagophore assembly site"/>
    <property type="evidence" value="ECO:0007669"/>
    <property type="project" value="TreeGrafter"/>
</dbReference>
<dbReference type="Pfam" id="PF00069">
    <property type="entry name" value="Pkinase"/>
    <property type="match status" value="1"/>
</dbReference>
<dbReference type="Gene3D" id="1.10.510.10">
    <property type="entry name" value="Transferase(Phosphotransferase) domain 1"/>
    <property type="match status" value="1"/>
</dbReference>
<dbReference type="Proteomes" id="UP000474175">
    <property type="component" value="Unassembled WGS sequence"/>
</dbReference>
<keyword evidence="9" id="KW-1185">Reference proteome</keyword>
<reference evidence="8 9" key="1">
    <citation type="submission" date="2020-02" db="EMBL/GenBank/DDBJ databases">
        <title>Draft genome sequence of two Spirosoma agri KCTC 52727 and Spirosoma terrae KCTC 52035.</title>
        <authorList>
            <person name="Rojas J."/>
            <person name="Ambika Manirajan B."/>
            <person name="Suarez C."/>
            <person name="Ratering S."/>
            <person name="Schnell S."/>
        </authorList>
    </citation>
    <scope>NUCLEOTIDE SEQUENCE [LARGE SCALE GENOMIC DNA]</scope>
    <source>
        <strain evidence="8 9">KCTC 52035</strain>
    </source>
</reference>
<dbReference type="GO" id="GO:0016020">
    <property type="term" value="C:membrane"/>
    <property type="evidence" value="ECO:0007669"/>
    <property type="project" value="TreeGrafter"/>
</dbReference>
<evidence type="ECO:0000313" key="9">
    <source>
        <dbReference type="Proteomes" id="UP000474175"/>
    </source>
</evidence>
<dbReference type="PANTHER" id="PTHR24348:SF22">
    <property type="entry name" value="NON-SPECIFIC SERINE_THREONINE PROTEIN KINASE"/>
    <property type="match status" value="1"/>
</dbReference>
<keyword evidence="2" id="KW-0547">Nucleotide-binding</keyword>
<dbReference type="CDD" id="cd14014">
    <property type="entry name" value="STKc_PknB_like"/>
    <property type="match status" value="1"/>
</dbReference>
<dbReference type="EMBL" id="JAAFZH010000011">
    <property type="protein sequence ID" value="NDU97550.1"/>
    <property type="molecule type" value="Genomic_DNA"/>
</dbReference>
<evidence type="ECO:0000256" key="5">
    <source>
        <dbReference type="SAM" id="MobiDB-lite"/>
    </source>
</evidence>
<dbReference type="RefSeq" id="WP_163953093.1">
    <property type="nucleotide sequence ID" value="NZ_JAAFZH010000011.1"/>
</dbReference>
<dbReference type="InterPro" id="IPR000719">
    <property type="entry name" value="Prot_kinase_dom"/>
</dbReference>
<comment type="caution">
    <text evidence="8">The sequence shown here is derived from an EMBL/GenBank/DDBJ whole genome shotgun (WGS) entry which is preliminary data.</text>
</comment>
<evidence type="ECO:0000256" key="4">
    <source>
        <dbReference type="ARBA" id="ARBA00022840"/>
    </source>
</evidence>
<dbReference type="InterPro" id="IPR045269">
    <property type="entry name" value="Atg1-like"/>
</dbReference>
<keyword evidence="6" id="KW-0812">Transmembrane</keyword>
<feature type="transmembrane region" description="Helical" evidence="6">
    <location>
        <begin position="438"/>
        <end position="457"/>
    </location>
</feature>
<evidence type="ECO:0000256" key="1">
    <source>
        <dbReference type="ARBA" id="ARBA00022679"/>
    </source>
</evidence>
<evidence type="ECO:0000259" key="7">
    <source>
        <dbReference type="PROSITE" id="PS50011"/>
    </source>
</evidence>